<dbReference type="EMBL" id="JAWDGP010006697">
    <property type="protein sequence ID" value="KAK3736665.1"/>
    <property type="molecule type" value="Genomic_DNA"/>
</dbReference>
<dbReference type="AlphaFoldDB" id="A0AAE1CUP9"/>
<sequence>MSSAGSSLAKQAMSQRFSISEVVLAVGLALAISLDTASAGQWGSSLNFRCPDGQVISTAHGVYDQNRLVSGARP</sequence>
<keyword evidence="2" id="KW-1185">Reference proteome</keyword>
<name>A0AAE1CUP9_9GAST</name>
<comment type="caution">
    <text evidence="1">The sequence shown here is derived from an EMBL/GenBank/DDBJ whole genome shotgun (WGS) entry which is preliminary data.</text>
</comment>
<accession>A0AAE1CUP9</accession>
<evidence type="ECO:0000313" key="2">
    <source>
        <dbReference type="Proteomes" id="UP001283361"/>
    </source>
</evidence>
<dbReference type="Proteomes" id="UP001283361">
    <property type="component" value="Unassembled WGS sequence"/>
</dbReference>
<gene>
    <name evidence="1" type="ORF">RRG08_000264</name>
</gene>
<proteinExistence type="predicted"/>
<protein>
    <submittedName>
        <fullName evidence="1">Uncharacterized protein</fullName>
    </submittedName>
</protein>
<reference evidence="1" key="1">
    <citation type="journal article" date="2023" name="G3 (Bethesda)">
        <title>A reference genome for the long-term kleptoplast-retaining sea slug Elysia crispata morphotype clarki.</title>
        <authorList>
            <person name="Eastman K.E."/>
            <person name="Pendleton A.L."/>
            <person name="Shaikh M.A."/>
            <person name="Suttiyut T."/>
            <person name="Ogas R."/>
            <person name="Tomko P."/>
            <person name="Gavelis G."/>
            <person name="Widhalm J.R."/>
            <person name="Wisecaver J.H."/>
        </authorList>
    </citation>
    <scope>NUCLEOTIDE SEQUENCE</scope>
    <source>
        <strain evidence="1">ECLA1</strain>
    </source>
</reference>
<organism evidence="1 2">
    <name type="scientific">Elysia crispata</name>
    <name type="common">lettuce slug</name>
    <dbReference type="NCBI Taxonomy" id="231223"/>
    <lineage>
        <taxon>Eukaryota</taxon>
        <taxon>Metazoa</taxon>
        <taxon>Spiralia</taxon>
        <taxon>Lophotrochozoa</taxon>
        <taxon>Mollusca</taxon>
        <taxon>Gastropoda</taxon>
        <taxon>Heterobranchia</taxon>
        <taxon>Euthyneura</taxon>
        <taxon>Panpulmonata</taxon>
        <taxon>Sacoglossa</taxon>
        <taxon>Placobranchoidea</taxon>
        <taxon>Plakobranchidae</taxon>
        <taxon>Elysia</taxon>
    </lineage>
</organism>
<evidence type="ECO:0000313" key="1">
    <source>
        <dbReference type="EMBL" id="KAK3736665.1"/>
    </source>
</evidence>